<reference evidence="10" key="1">
    <citation type="journal article" date="2015" name="Nature">
        <title>Complex archaea that bridge the gap between prokaryotes and eukaryotes.</title>
        <authorList>
            <person name="Spang A."/>
            <person name="Saw J.H."/>
            <person name="Jorgensen S.L."/>
            <person name="Zaremba-Niedzwiedzka K."/>
            <person name="Martijn J."/>
            <person name="Lind A.E."/>
            <person name="van Eijk R."/>
            <person name="Schleper C."/>
            <person name="Guy L."/>
            <person name="Ettema T.J."/>
        </authorList>
    </citation>
    <scope>NUCLEOTIDE SEQUENCE</scope>
</reference>
<evidence type="ECO:0000256" key="2">
    <source>
        <dbReference type="ARBA" id="ARBA00022603"/>
    </source>
</evidence>
<dbReference type="GO" id="GO:0046872">
    <property type="term" value="F:metal ion binding"/>
    <property type="evidence" value="ECO:0007669"/>
    <property type="project" value="UniProtKB-KW"/>
</dbReference>
<dbReference type="SFLD" id="SFLDG01082">
    <property type="entry name" value="B12-binding_domain_containing"/>
    <property type="match status" value="1"/>
</dbReference>
<evidence type="ECO:0000259" key="8">
    <source>
        <dbReference type="PROSITE" id="PS51332"/>
    </source>
</evidence>
<feature type="domain" description="B12-binding" evidence="8">
    <location>
        <begin position="2"/>
        <end position="137"/>
    </location>
</feature>
<dbReference type="GO" id="GO:0005829">
    <property type="term" value="C:cytosol"/>
    <property type="evidence" value="ECO:0007669"/>
    <property type="project" value="TreeGrafter"/>
</dbReference>
<dbReference type="CDD" id="cd02068">
    <property type="entry name" value="radical_SAM_B12_BD"/>
    <property type="match status" value="1"/>
</dbReference>
<protein>
    <submittedName>
        <fullName evidence="10">Uncharacterized protein</fullName>
    </submittedName>
</protein>
<dbReference type="SFLD" id="SFLDG01123">
    <property type="entry name" value="methyltransferase_(Class_B)"/>
    <property type="match status" value="1"/>
</dbReference>
<keyword evidence="2" id="KW-0489">Methyltransferase</keyword>
<evidence type="ECO:0000256" key="6">
    <source>
        <dbReference type="ARBA" id="ARBA00023004"/>
    </source>
</evidence>
<dbReference type="InterPro" id="IPR006158">
    <property type="entry name" value="Cobalamin-bd"/>
</dbReference>
<dbReference type="InterPro" id="IPR007197">
    <property type="entry name" value="rSAM"/>
</dbReference>
<evidence type="ECO:0000256" key="4">
    <source>
        <dbReference type="ARBA" id="ARBA00022691"/>
    </source>
</evidence>
<dbReference type="InterPro" id="IPR051198">
    <property type="entry name" value="BchE-like"/>
</dbReference>
<dbReference type="SFLD" id="SFLDS00029">
    <property type="entry name" value="Radical_SAM"/>
    <property type="match status" value="1"/>
</dbReference>
<keyword evidence="5" id="KW-0479">Metal-binding</keyword>
<keyword evidence="4" id="KW-0949">S-adenosyl-L-methionine</keyword>
<keyword evidence="6" id="KW-0408">Iron</keyword>
<name>A0A0F9X619_9ZZZZ</name>
<dbReference type="Pfam" id="PF04055">
    <property type="entry name" value="Radical_SAM"/>
    <property type="match status" value="1"/>
</dbReference>
<keyword evidence="3" id="KW-0808">Transferase</keyword>
<evidence type="ECO:0000259" key="9">
    <source>
        <dbReference type="PROSITE" id="PS51918"/>
    </source>
</evidence>
<dbReference type="EMBL" id="LAZR01000142">
    <property type="protein sequence ID" value="KKN87033.1"/>
    <property type="molecule type" value="Genomic_DNA"/>
</dbReference>
<dbReference type="InterPro" id="IPR023404">
    <property type="entry name" value="rSAM_horseshoe"/>
</dbReference>
<organism evidence="10">
    <name type="scientific">marine sediment metagenome</name>
    <dbReference type="NCBI Taxonomy" id="412755"/>
    <lineage>
        <taxon>unclassified sequences</taxon>
        <taxon>metagenomes</taxon>
        <taxon>ecological metagenomes</taxon>
    </lineage>
</organism>
<dbReference type="Pfam" id="PF02310">
    <property type="entry name" value="B12-binding"/>
    <property type="match status" value="1"/>
</dbReference>
<dbReference type="GO" id="GO:0051539">
    <property type="term" value="F:4 iron, 4 sulfur cluster binding"/>
    <property type="evidence" value="ECO:0007669"/>
    <property type="project" value="UniProtKB-KW"/>
</dbReference>
<dbReference type="CDD" id="cd01335">
    <property type="entry name" value="Radical_SAM"/>
    <property type="match status" value="1"/>
</dbReference>
<evidence type="ECO:0000256" key="5">
    <source>
        <dbReference type="ARBA" id="ARBA00022723"/>
    </source>
</evidence>
<dbReference type="Gene3D" id="3.40.50.280">
    <property type="entry name" value="Cobalamin-binding domain"/>
    <property type="match status" value="1"/>
</dbReference>
<sequence>MKLLLVYPSTQTRGFSQQVALIEPLSLEYLAAGVPEEHEVRIVDLRLGRERLDEVITRWKPDMVGITGFTLHVPEMLSLSQAVKDISQDIKVIVGGHHATFMPDSFKILSVDLIARGECEGIMGAILESIRSPAALNEIPGLIYRSNGQWVTNEGWPPSHFQSLSPRRDLVKDWFSHYHAWGFPCSQVQATRGCPHRCKFCDASRFYQGQHQTRPVDKIVQEIGETPTKLVGLLDENIGVNSRFLENLISALRESGIKKRYIITIGVREVLAQRELLDKWFDLGLRVLFIGIERIEDEGIAGLGKKTTVSMNDEAISYIHSRQGIIIGSFIILPTDNQNYFRRLEEYIQSRGIDVPVVCALTPLPGTELWDEYQGKLDMDFSKYDFLHPVIPTSLPQPEFSRYLYHTYNCVNLRRLVWKMIRSMGIGRWLFRLPSIGLAVRRLGRSGVT</sequence>
<evidence type="ECO:0000256" key="1">
    <source>
        <dbReference type="ARBA" id="ARBA00001966"/>
    </source>
</evidence>
<dbReference type="GO" id="GO:0003824">
    <property type="term" value="F:catalytic activity"/>
    <property type="evidence" value="ECO:0007669"/>
    <property type="project" value="InterPro"/>
</dbReference>
<dbReference type="GO" id="GO:0031419">
    <property type="term" value="F:cobalamin binding"/>
    <property type="evidence" value="ECO:0007669"/>
    <property type="project" value="InterPro"/>
</dbReference>
<dbReference type="Gene3D" id="3.80.30.20">
    <property type="entry name" value="tm_1862 like domain"/>
    <property type="match status" value="1"/>
</dbReference>
<gene>
    <name evidence="10" type="ORF">LCGC14_0263030</name>
</gene>
<dbReference type="InterPro" id="IPR006638">
    <property type="entry name" value="Elp3/MiaA/NifB-like_rSAM"/>
</dbReference>
<proteinExistence type="predicted"/>
<dbReference type="InterPro" id="IPR036724">
    <property type="entry name" value="Cobalamin-bd_sf"/>
</dbReference>
<evidence type="ECO:0000313" key="10">
    <source>
        <dbReference type="EMBL" id="KKN87033.1"/>
    </source>
</evidence>
<dbReference type="InterPro" id="IPR034466">
    <property type="entry name" value="Methyltransferase_Class_B"/>
</dbReference>
<evidence type="ECO:0000256" key="7">
    <source>
        <dbReference type="ARBA" id="ARBA00023014"/>
    </source>
</evidence>
<dbReference type="SUPFAM" id="SSF52242">
    <property type="entry name" value="Cobalamin (vitamin B12)-binding domain"/>
    <property type="match status" value="1"/>
</dbReference>
<dbReference type="AlphaFoldDB" id="A0A0F9X619"/>
<dbReference type="InterPro" id="IPR058240">
    <property type="entry name" value="rSAM_sf"/>
</dbReference>
<keyword evidence="7" id="KW-0411">Iron-sulfur</keyword>
<comment type="caution">
    <text evidence="10">The sequence shown here is derived from an EMBL/GenBank/DDBJ whole genome shotgun (WGS) entry which is preliminary data.</text>
</comment>
<comment type="cofactor">
    <cofactor evidence="1">
        <name>[4Fe-4S] cluster</name>
        <dbReference type="ChEBI" id="CHEBI:49883"/>
    </cofactor>
</comment>
<dbReference type="PANTHER" id="PTHR43409:SF7">
    <property type="entry name" value="BLL1977 PROTEIN"/>
    <property type="match status" value="1"/>
</dbReference>
<dbReference type="SMART" id="SM00729">
    <property type="entry name" value="Elp3"/>
    <property type="match status" value="1"/>
</dbReference>
<accession>A0A0F9X619</accession>
<feature type="domain" description="Radical SAM core" evidence="9">
    <location>
        <begin position="180"/>
        <end position="399"/>
    </location>
</feature>
<dbReference type="PROSITE" id="PS51332">
    <property type="entry name" value="B12_BINDING"/>
    <property type="match status" value="1"/>
</dbReference>
<evidence type="ECO:0000256" key="3">
    <source>
        <dbReference type="ARBA" id="ARBA00022679"/>
    </source>
</evidence>
<dbReference type="SUPFAM" id="SSF102114">
    <property type="entry name" value="Radical SAM enzymes"/>
    <property type="match status" value="1"/>
</dbReference>
<dbReference type="PROSITE" id="PS51918">
    <property type="entry name" value="RADICAL_SAM"/>
    <property type="match status" value="1"/>
</dbReference>
<dbReference type="PANTHER" id="PTHR43409">
    <property type="entry name" value="ANAEROBIC MAGNESIUM-PROTOPORPHYRIN IX MONOMETHYL ESTER CYCLASE-RELATED"/>
    <property type="match status" value="1"/>
</dbReference>